<reference evidence="2" key="1">
    <citation type="submission" date="2020-03" db="EMBL/GenBank/DDBJ databases">
        <title>The deep terrestrial virosphere.</title>
        <authorList>
            <person name="Holmfeldt K."/>
            <person name="Nilsson E."/>
            <person name="Simone D."/>
            <person name="Lopez-Fernandez M."/>
            <person name="Wu X."/>
            <person name="de Brujin I."/>
            <person name="Lundin D."/>
            <person name="Andersson A."/>
            <person name="Bertilsson S."/>
            <person name="Dopson M."/>
        </authorList>
    </citation>
    <scope>NUCLEOTIDE SEQUENCE</scope>
    <source>
        <strain evidence="2">MM415B05052</strain>
    </source>
</reference>
<feature type="transmembrane region" description="Helical" evidence="1">
    <location>
        <begin position="6"/>
        <end position="24"/>
    </location>
</feature>
<protein>
    <submittedName>
        <fullName evidence="2">Uncharacterized protein</fullName>
    </submittedName>
</protein>
<keyword evidence="1" id="KW-0472">Membrane</keyword>
<sequence>MSIFCFNVVFLVVIGLFLMIIWKVPINEIGFWRWLIGWGVSVNLLTEMHNIQQYFLG</sequence>
<proteinExistence type="predicted"/>
<keyword evidence="1" id="KW-1133">Transmembrane helix</keyword>
<evidence type="ECO:0000313" key="2">
    <source>
        <dbReference type="EMBL" id="QJA95924.1"/>
    </source>
</evidence>
<keyword evidence="1" id="KW-0812">Transmembrane</keyword>
<dbReference type="EMBL" id="MT143356">
    <property type="protein sequence ID" value="QJA95924.1"/>
    <property type="molecule type" value="Genomic_DNA"/>
</dbReference>
<gene>
    <name evidence="2" type="ORF">MM415B05052_0002</name>
</gene>
<dbReference type="AlphaFoldDB" id="A0A6M3LR34"/>
<evidence type="ECO:0000256" key="1">
    <source>
        <dbReference type="SAM" id="Phobius"/>
    </source>
</evidence>
<name>A0A6M3LR34_9ZZZZ</name>
<organism evidence="2">
    <name type="scientific">viral metagenome</name>
    <dbReference type="NCBI Taxonomy" id="1070528"/>
    <lineage>
        <taxon>unclassified sequences</taxon>
        <taxon>metagenomes</taxon>
        <taxon>organismal metagenomes</taxon>
    </lineage>
</organism>
<accession>A0A6M3LR34</accession>